<dbReference type="GO" id="GO:0003723">
    <property type="term" value="F:RNA binding"/>
    <property type="evidence" value="ECO:0007669"/>
    <property type="project" value="InterPro"/>
</dbReference>
<dbReference type="PROSITE" id="PS01129">
    <property type="entry name" value="PSI_RLU"/>
    <property type="match status" value="1"/>
</dbReference>
<dbReference type="Pfam" id="PF00849">
    <property type="entry name" value="PseudoU_synth_2"/>
    <property type="match status" value="1"/>
</dbReference>
<dbReference type="GO" id="GO:0009982">
    <property type="term" value="F:pseudouridine synthase activity"/>
    <property type="evidence" value="ECO:0007669"/>
    <property type="project" value="InterPro"/>
</dbReference>
<keyword evidence="4" id="KW-1185">Reference proteome</keyword>
<dbReference type="STRING" id="296218.AWN68_06775"/>
<comment type="caution">
    <text evidence="3">The sequence shown here is derived from an EMBL/GenBank/DDBJ whole genome shotgun (WGS) entry which is preliminary data.</text>
</comment>
<dbReference type="Gene3D" id="3.30.2350.10">
    <property type="entry name" value="Pseudouridine synthase"/>
    <property type="match status" value="1"/>
</dbReference>
<dbReference type="Proteomes" id="UP000075615">
    <property type="component" value="Unassembled WGS sequence"/>
</dbReference>
<protein>
    <submittedName>
        <fullName evidence="3">RNA pseudouridine synthase</fullName>
    </submittedName>
</protein>
<evidence type="ECO:0000313" key="4">
    <source>
        <dbReference type="Proteomes" id="UP000075615"/>
    </source>
</evidence>
<dbReference type="RefSeq" id="WP_068416257.1">
    <property type="nucleotide sequence ID" value="NZ_LRDB01000023.1"/>
</dbReference>
<accession>A0A150XDH0</accession>
<dbReference type="InterPro" id="IPR050188">
    <property type="entry name" value="RluA_PseudoU_synthase"/>
</dbReference>
<dbReference type="OrthoDB" id="9807829at2"/>
<gene>
    <name evidence="3" type="ORF">AWN68_06775</name>
</gene>
<evidence type="ECO:0000259" key="2">
    <source>
        <dbReference type="Pfam" id="PF00849"/>
    </source>
</evidence>
<dbReference type="AlphaFoldDB" id="A0A150XDH0"/>
<dbReference type="InterPro" id="IPR020103">
    <property type="entry name" value="PsdUridine_synth_cat_dom_sf"/>
</dbReference>
<proteinExistence type="inferred from homology"/>
<comment type="similarity">
    <text evidence="1">Belongs to the pseudouridine synthase RluA family.</text>
</comment>
<organism evidence="3 4">
    <name type="scientific">Roseivirga echinicomitans</name>
    <dbReference type="NCBI Taxonomy" id="296218"/>
    <lineage>
        <taxon>Bacteria</taxon>
        <taxon>Pseudomonadati</taxon>
        <taxon>Bacteroidota</taxon>
        <taxon>Cytophagia</taxon>
        <taxon>Cytophagales</taxon>
        <taxon>Roseivirgaceae</taxon>
        <taxon>Roseivirga</taxon>
    </lineage>
</organism>
<dbReference type="SUPFAM" id="SSF55120">
    <property type="entry name" value="Pseudouridine synthase"/>
    <property type="match status" value="1"/>
</dbReference>
<sequence>MKIIFEDLICYENDHFLVINKPAHMASLDDRNDPKNVQKLAKEYSEHLSVCHRLDKDTSGCLLLAKGPEAYRHASIQFEKRNINKVYHAFVDGLTEFREERVALSILPLDKGIVVINKEKGKEAETYFTTLENFKANSLIECRPITGRMHQIRIHLATLKAPIINDEMYGGKPLFLSQLKKKFNLKREEEERPVIQRFALHAYALSFNNFSEQITVKADYPKDMQVLYKHLKKYR</sequence>
<dbReference type="EMBL" id="LRDB01000023">
    <property type="protein sequence ID" value="KYG76724.1"/>
    <property type="molecule type" value="Genomic_DNA"/>
</dbReference>
<dbReference type="GO" id="GO:0140098">
    <property type="term" value="F:catalytic activity, acting on RNA"/>
    <property type="evidence" value="ECO:0007669"/>
    <property type="project" value="UniProtKB-ARBA"/>
</dbReference>
<dbReference type="PANTHER" id="PTHR21600:SF87">
    <property type="entry name" value="RNA PSEUDOURIDYLATE SYNTHASE DOMAIN-CONTAINING PROTEIN 1"/>
    <property type="match status" value="1"/>
</dbReference>
<dbReference type="GO" id="GO:0000455">
    <property type="term" value="P:enzyme-directed rRNA pseudouridine synthesis"/>
    <property type="evidence" value="ECO:0007669"/>
    <property type="project" value="TreeGrafter"/>
</dbReference>
<dbReference type="InterPro" id="IPR006224">
    <property type="entry name" value="PsdUridine_synth_RluA-like_CS"/>
</dbReference>
<evidence type="ECO:0000313" key="3">
    <source>
        <dbReference type="EMBL" id="KYG76724.1"/>
    </source>
</evidence>
<feature type="domain" description="Pseudouridine synthase RsuA/RluA-like" evidence="2">
    <location>
        <begin position="15"/>
        <end position="157"/>
    </location>
</feature>
<dbReference type="InterPro" id="IPR006145">
    <property type="entry name" value="PsdUridine_synth_RsuA/RluA"/>
</dbReference>
<dbReference type="CDD" id="cd02869">
    <property type="entry name" value="PseudoU_synth_RluA_like"/>
    <property type="match status" value="1"/>
</dbReference>
<evidence type="ECO:0000256" key="1">
    <source>
        <dbReference type="ARBA" id="ARBA00010876"/>
    </source>
</evidence>
<reference evidence="3 4" key="1">
    <citation type="submission" date="2016-01" db="EMBL/GenBank/DDBJ databases">
        <title>Genome sequencing of Roseivirga echinicomitans KMM 6058.</title>
        <authorList>
            <person name="Selvaratnam C."/>
            <person name="Thevarajoo S."/>
            <person name="Goh K.M."/>
            <person name="Ee R."/>
            <person name="Chan K.-G."/>
            <person name="Chong C.S."/>
        </authorList>
    </citation>
    <scope>NUCLEOTIDE SEQUENCE [LARGE SCALE GENOMIC DNA]</scope>
    <source>
        <strain evidence="3 4">KMM 6058</strain>
    </source>
</reference>
<dbReference type="PANTHER" id="PTHR21600">
    <property type="entry name" value="MITOCHONDRIAL RNA PSEUDOURIDINE SYNTHASE"/>
    <property type="match status" value="1"/>
</dbReference>
<name>A0A150XDH0_9BACT</name>